<dbReference type="GO" id="GO:0006352">
    <property type="term" value="P:DNA-templated transcription initiation"/>
    <property type="evidence" value="ECO:0007669"/>
    <property type="project" value="InterPro"/>
</dbReference>
<dbReference type="EMBL" id="LKET01000043">
    <property type="protein sequence ID" value="KPU43081.1"/>
    <property type="molecule type" value="Genomic_DNA"/>
</dbReference>
<sequence length="193" mass="22449">MQDESIIKAVLKGHTAGYAILVDRYKNIIFDLCYKYTYDYSEAQDLSQEILLKAYKKLSTFKNSSKFSTWLYRIGVNTCIDWVRKNKKYSGTISIDQDRYIELLPSQNPVPEDIVVDSEKRELLRNAIHSLPEKYKTVIILYNYKNLSCKEISDILGVAVNTVETRLYRGKKLLRDKLLKPCNGGEYLWNAVK</sequence>
<evidence type="ECO:0000313" key="8">
    <source>
        <dbReference type="Proteomes" id="UP000050326"/>
    </source>
</evidence>
<dbReference type="Gene3D" id="1.10.1740.10">
    <property type="match status" value="1"/>
</dbReference>
<feature type="domain" description="RNA polymerase sigma factor 70 region 4 type 2" evidence="6">
    <location>
        <begin position="122"/>
        <end position="174"/>
    </location>
</feature>
<dbReference type="RefSeq" id="WP_054876327.1">
    <property type="nucleotide sequence ID" value="NZ_LKET01000043.1"/>
</dbReference>
<dbReference type="NCBIfam" id="TIGR02937">
    <property type="entry name" value="sigma70-ECF"/>
    <property type="match status" value="1"/>
</dbReference>
<dbReference type="OrthoDB" id="9784984at2"/>
<comment type="similarity">
    <text evidence="1">Belongs to the sigma-70 factor family. ECF subfamily.</text>
</comment>
<dbReference type="InterPro" id="IPR036388">
    <property type="entry name" value="WH-like_DNA-bd_sf"/>
</dbReference>
<evidence type="ECO:0000256" key="3">
    <source>
        <dbReference type="ARBA" id="ARBA00023082"/>
    </source>
</evidence>
<keyword evidence="3" id="KW-0731">Sigma factor</keyword>
<dbReference type="Gene3D" id="1.10.10.10">
    <property type="entry name" value="Winged helix-like DNA-binding domain superfamily/Winged helix DNA-binding domain"/>
    <property type="match status" value="1"/>
</dbReference>
<name>A0A0P8W5W1_9CLOT</name>
<dbReference type="AlphaFoldDB" id="A0A0P8W5W1"/>
<protein>
    <submittedName>
        <fullName evidence="7">ECF RNA polymerase sigma factor SigW</fullName>
    </submittedName>
</protein>
<dbReference type="Pfam" id="PF08281">
    <property type="entry name" value="Sigma70_r4_2"/>
    <property type="match status" value="1"/>
</dbReference>
<keyword evidence="2" id="KW-0805">Transcription regulation</keyword>
<evidence type="ECO:0000256" key="1">
    <source>
        <dbReference type="ARBA" id="ARBA00010641"/>
    </source>
</evidence>
<dbReference type="PANTHER" id="PTHR43133:SF60">
    <property type="entry name" value="RNA POLYMERASE SIGMA FACTOR SIGV"/>
    <property type="match status" value="1"/>
</dbReference>
<dbReference type="InterPro" id="IPR007627">
    <property type="entry name" value="RNA_pol_sigma70_r2"/>
</dbReference>
<dbReference type="SUPFAM" id="SSF88946">
    <property type="entry name" value="Sigma2 domain of RNA polymerase sigma factors"/>
    <property type="match status" value="1"/>
</dbReference>
<dbReference type="CDD" id="cd06171">
    <property type="entry name" value="Sigma70_r4"/>
    <property type="match status" value="1"/>
</dbReference>
<evidence type="ECO:0000259" key="6">
    <source>
        <dbReference type="Pfam" id="PF08281"/>
    </source>
</evidence>
<dbReference type="STRING" id="36849.OXPF_33310"/>
<evidence type="ECO:0000313" key="7">
    <source>
        <dbReference type="EMBL" id="KPU43081.1"/>
    </source>
</evidence>
<evidence type="ECO:0000259" key="5">
    <source>
        <dbReference type="Pfam" id="PF04542"/>
    </source>
</evidence>
<feature type="domain" description="RNA polymerase sigma-70 region 2" evidence="5">
    <location>
        <begin position="21"/>
        <end position="88"/>
    </location>
</feature>
<dbReference type="InterPro" id="IPR013325">
    <property type="entry name" value="RNA_pol_sigma_r2"/>
</dbReference>
<gene>
    <name evidence="7" type="primary">sigW_3</name>
    <name evidence="7" type="ORF">OXPF_33310</name>
</gene>
<dbReference type="GO" id="GO:0016987">
    <property type="term" value="F:sigma factor activity"/>
    <property type="evidence" value="ECO:0007669"/>
    <property type="project" value="UniProtKB-KW"/>
</dbReference>
<dbReference type="InterPro" id="IPR014284">
    <property type="entry name" value="RNA_pol_sigma-70_dom"/>
</dbReference>
<dbReference type="PANTHER" id="PTHR43133">
    <property type="entry name" value="RNA POLYMERASE ECF-TYPE SIGMA FACTO"/>
    <property type="match status" value="1"/>
</dbReference>
<evidence type="ECO:0000256" key="4">
    <source>
        <dbReference type="ARBA" id="ARBA00023163"/>
    </source>
</evidence>
<dbReference type="InterPro" id="IPR013324">
    <property type="entry name" value="RNA_pol_sigma_r3/r4-like"/>
</dbReference>
<dbReference type="InterPro" id="IPR013249">
    <property type="entry name" value="RNA_pol_sigma70_r4_t2"/>
</dbReference>
<keyword evidence="8" id="KW-1185">Reference proteome</keyword>
<dbReference type="Pfam" id="PF04542">
    <property type="entry name" value="Sigma70_r2"/>
    <property type="match status" value="1"/>
</dbReference>
<comment type="caution">
    <text evidence="7">The sequence shown here is derived from an EMBL/GenBank/DDBJ whole genome shotgun (WGS) entry which is preliminary data.</text>
</comment>
<dbReference type="InterPro" id="IPR039425">
    <property type="entry name" value="RNA_pol_sigma-70-like"/>
</dbReference>
<dbReference type="SUPFAM" id="SSF88659">
    <property type="entry name" value="Sigma3 and sigma4 domains of RNA polymerase sigma factors"/>
    <property type="match status" value="1"/>
</dbReference>
<proteinExistence type="inferred from homology"/>
<keyword evidence="4" id="KW-0804">Transcription</keyword>
<organism evidence="7 8">
    <name type="scientific">Oxobacter pfennigii</name>
    <dbReference type="NCBI Taxonomy" id="36849"/>
    <lineage>
        <taxon>Bacteria</taxon>
        <taxon>Bacillati</taxon>
        <taxon>Bacillota</taxon>
        <taxon>Clostridia</taxon>
        <taxon>Eubacteriales</taxon>
        <taxon>Clostridiaceae</taxon>
        <taxon>Oxobacter</taxon>
    </lineage>
</organism>
<dbReference type="Proteomes" id="UP000050326">
    <property type="component" value="Unassembled WGS sequence"/>
</dbReference>
<accession>A0A0P8W5W1</accession>
<dbReference type="GO" id="GO:0003677">
    <property type="term" value="F:DNA binding"/>
    <property type="evidence" value="ECO:0007669"/>
    <property type="project" value="InterPro"/>
</dbReference>
<reference evidence="7 8" key="1">
    <citation type="submission" date="2015-09" db="EMBL/GenBank/DDBJ databases">
        <title>Genome sequence of Oxobacter pfennigii DSM 3222.</title>
        <authorList>
            <person name="Poehlein A."/>
            <person name="Bengelsdorf F.R."/>
            <person name="Schiel-Bengelsdorf B."/>
            <person name="Duerre P."/>
            <person name="Daniel R."/>
        </authorList>
    </citation>
    <scope>NUCLEOTIDE SEQUENCE [LARGE SCALE GENOMIC DNA]</scope>
    <source>
        <strain evidence="7 8">DSM 3222</strain>
    </source>
</reference>
<evidence type="ECO:0000256" key="2">
    <source>
        <dbReference type="ARBA" id="ARBA00023015"/>
    </source>
</evidence>